<sequence length="429" mass="49356">MNSRAQKLVAMARDEHLCHKNDDKGESEEEESFDSGDVTTLAQLKQDLHLKRYNTASYSLNYKDFERDLSSNDLNISNIEESIDTSQLIHLDDLNIVPNSFSSMFNDYDDKGNEIIAEIEVVASTSNNDNIVQNCLDMSATPITENDENHCIEPPQSNQNENQLEINNIGRPKRGRKRKVEDQPRKERKRRANVNEKYISAKGKEVLPKEFDNTYHCDCKKKCTTILSIESRKQAFDQFWSLGSFEGRCAFICESQLKTQQRLYTLEDYAESIQKSKKTKKFEVSRMIPSDMLSVKPLEQAITNRKVDSAKKKVNWLKLHEILIEKPFPYILKVKTEITQEVAQIVNLEKAGKGRKPVLKNINLPECWPNGKSLSVEKLKDLKELMKLIPTDAKPFYDFLKHTPGVSIDEDIDGYHVEDIEQLSEEGED</sequence>
<comment type="caution">
    <text evidence="2">The sequence shown here is derived from an EMBL/GenBank/DDBJ whole genome shotgun (WGS) entry which is preliminary data.</text>
</comment>
<feature type="region of interest" description="Disordered" evidence="1">
    <location>
        <begin position="153"/>
        <end position="192"/>
    </location>
</feature>
<proteinExistence type="predicted"/>
<feature type="region of interest" description="Disordered" evidence="1">
    <location>
        <begin position="1"/>
        <end position="36"/>
    </location>
</feature>
<name>A0A2A4IRW6_HELVI</name>
<organism evidence="2">
    <name type="scientific">Heliothis virescens</name>
    <name type="common">Tobacco budworm moth</name>
    <dbReference type="NCBI Taxonomy" id="7102"/>
    <lineage>
        <taxon>Eukaryota</taxon>
        <taxon>Metazoa</taxon>
        <taxon>Ecdysozoa</taxon>
        <taxon>Arthropoda</taxon>
        <taxon>Hexapoda</taxon>
        <taxon>Insecta</taxon>
        <taxon>Pterygota</taxon>
        <taxon>Neoptera</taxon>
        <taxon>Endopterygota</taxon>
        <taxon>Lepidoptera</taxon>
        <taxon>Glossata</taxon>
        <taxon>Ditrysia</taxon>
        <taxon>Noctuoidea</taxon>
        <taxon>Noctuidae</taxon>
        <taxon>Heliothinae</taxon>
        <taxon>Heliothis</taxon>
    </lineage>
</organism>
<gene>
    <name evidence="2" type="ORF">B5V51_14354</name>
</gene>
<feature type="compositionally biased region" description="Low complexity" evidence="1">
    <location>
        <begin position="158"/>
        <end position="169"/>
    </location>
</feature>
<evidence type="ECO:0000256" key="1">
    <source>
        <dbReference type="SAM" id="MobiDB-lite"/>
    </source>
</evidence>
<feature type="compositionally biased region" description="Basic and acidic residues" evidence="1">
    <location>
        <begin position="12"/>
        <end position="24"/>
    </location>
</feature>
<evidence type="ECO:0000313" key="2">
    <source>
        <dbReference type="EMBL" id="PCG62481.1"/>
    </source>
</evidence>
<reference evidence="2" key="1">
    <citation type="submission" date="2017-09" db="EMBL/GenBank/DDBJ databases">
        <title>Contemporary evolution of a Lepidopteran species, Heliothis virescens, in response to modern agricultural practices.</title>
        <authorList>
            <person name="Fritz M.L."/>
            <person name="Deyonke A.M."/>
            <person name="Papanicolaou A."/>
            <person name="Micinski S."/>
            <person name="Westbrook J."/>
            <person name="Gould F."/>
        </authorList>
    </citation>
    <scope>NUCLEOTIDE SEQUENCE [LARGE SCALE GENOMIC DNA]</scope>
    <source>
        <strain evidence="2">HvINT-</strain>
        <tissue evidence="2">Whole body</tissue>
    </source>
</reference>
<feature type="compositionally biased region" description="Acidic residues" evidence="1">
    <location>
        <begin position="25"/>
        <end position="34"/>
    </location>
</feature>
<protein>
    <submittedName>
        <fullName evidence="2">Uncharacterized protein</fullName>
    </submittedName>
</protein>
<dbReference type="AlphaFoldDB" id="A0A2A4IRW6"/>
<dbReference type="EMBL" id="NWSH01008601">
    <property type="protein sequence ID" value="PCG62481.1"/>
    <property type="molecule type" value="Genomic_DNA"/>
</dbReference>
<accession>A0A2A4IRW6</accession>